<gene>
    <name evidence="2" type="ORF">Cci01nite_34290</name>
</gene>
<dbReference type="Pfam" id="PF14280">
    <property type="entry name" value="DUF4365"/>
    <property type="match status" value="1"/>
</dbReference>
<organism evidence="2 3">
    <name type="scientific">Catellatospora citrea</name>
    <dbReference type="NCBI Taxonomy" id="53366"/>
    <lineage>
        <taxon>Bacteria</taxon>
        <taxon>Bacillati</taxon>
        <taxon>Actinomycetota</taxon>
        <taxon>Actinomycetes</taxon>
        <taxon>Micromonosporales</taxon>
        <taxon>Micromonosporaceae</taxon>
        <taxon>Catellatospora</taxon>
    </lineage>
</organism>
<comment type="caution">
    <text evidence="2">The sequence shown here is derived from an EMBL/GenBank/DDBJ whole genome shotgun (WGS) entry which is preliminary data.</text>
</comment>
<dbReference type="Gene3D" id="1.25.40.10">
    <property type="entry name" value="Tetratricopeptide repeat domain"/>
    <property type="match status" value="1"/>
</dbReference>
<dbReference type="SMART" id="SM00028">
    <property type="entry name" value="TPR"/>
    <property type="match status" value="2"/>
</dbReference>
<protein>
    <recommendedName>
        <fullName evidence="1">DUF4365 domain-containing protein</fullName>
    </recommendedName>
</protein>
<dbReference type="AlphaFoldDB" id="A0A8J3NZE5"/>
<dbReference type="SUPFAM" id="SSF48452">
    <property type="entry name" value="TPR-like"/>
    <property type="match status" value="1"/>
</dbReference>
<reference evidence="2 3" key="1">
    <citation type="submission" date="2021-01" db="EMBL/GenBank/DDBJ databases">
        <title>Whole genome shotgun sequence of Catellatospora citrea NBRC 14495.</title>
        <authorList>
            <person name="Komaki H."/>
            <person name="Tamura T."/>
        </authorList>
    </citation>
    <scope>NUCLEOTIDE SEQUENCE [LARGE SCALE GENOMIC DNA]</scope>
    <source>
        <strain evidence="2 3">NBRC 14495</strain>
    </source>
</reference>
<evidence type="ECO:0000313" key="2">
    <source>
        <dbReference type="EMBL" id="GIF98335.1"/>
    </source>
</evidence>
<dbReference type="InterPro" id="IPR011990">
    <property type="entry name" value="TPR-like_helical_dom_sf"/>
</dbReference>
<dbReference type="EMBL" id="BONH01000015">
    <property type="protein sequence ID" value="GIF98335.1"/>
    <property type="molecule type" value="Genomic_DNA"/>
</dbReference>
<feature type="domain" description="DUF4365" evidence="1">
    <location>
        <begin position="13"/>
        <end position="127"/>
    </location>
</feature>
<name>A0A8J3NZE5_9ACTN</name>
<accession>A0A8J3NZE5</accession>
<dbReference type="InterPro" id="IPR025375">
    <property type="entry name" value="DUF4365"/>
</dbReference>
<sequence length="644" mass="72622">MAMPVRPREHEIETESRRAFASMVPASWVVRDVQEDYGVDLEVEIFEQGRATGLTFRVQLKGTDTAPRKGRISRPGIKASTLSYWNSLDTPVLVALYSTANNTFYGRWAHGYDRYYMRSQEAKTLTFSYNPADKIDLEYIKRLPSDVRFIRSVQRNDLTFPMPVFLKIGSSVQGHSDKRLAFELRQAIEATDGLLYHSVEQDASVVLSIESDAITAVLPTRVRTSTIHLEPDAYRVSDGLKGIAADAMLALANVFISIGDIRSAVGLVDRFAQYSLIMWKSPALEHYLEHFLKAGYTGGAFRLIERFIDSKDRDEREIASHVMTAIFVSNGPFGLSRSESDRMIERMNSRAEVERKQLLSAAAGKTLYCIGEVYRARKEYQAAVDALDSANVSDPTYSRRGYFWRVRGGLHYELKRFDEAIGDYRKAISCGDSPEASFLLADVLVHAGRYEEASGVEIRSDAIDYYALGERTARRVISIINSRVGVAVQDRTRLSREAADELIASHDADRIVAALRSHDALDTRLWYALVPLLWESDPDFTMDCLLMLADFERDNAKCWALAACHAVGERVPEDLVDDLCDNGIKWCGHGFLDAVEALCELSGGDFSEAVRDKVYERAEMERPRWPRVVRFVDDDGTYQVLEIP</sequence>
<keyword evidence="3" id="KW-1185">Reference proteome</keyword>
<proteinExistence type="predicted"/>
<dbReference type="InterPro" id="IPR019734">
    <property type="entry name" value="TPR_rpt"/>
</dbReference>
<dbReference type="Proteomes" id="UP000659904">
    <property type="component" value="Unassembled WGS sequence"/>
</dbReference>
<evidence type="ECO:0000259" key="1">
    <source>
        <dbReference type="Pfam" id="PF14280"/>
    </source>
</evidence>
<evidence type="ECO:0000313" key="3">
    <source>
        <dbReference type="Proteomes" id="UP000659904"/>
    </source>
</evidence>